<dbReference type="AlphaFoldDB" id="A0A2K0T8H8"/>
<sequence length="48" mass="5501">MASTTTKQSYVGTSKVVETKYPLIDNDPYVFFSSRFMICGNFEKPDTR</sequence>
<accession>A0A2K0T8H8</accession>
<organism evidence="1 2">
    <name type="scientific">Trichoderma gamsii</name>
    <dbReference type="NCBI Taxonomy" id="398673"/>
    <lineage>
        <taxon>Eukaryota</taxon>
        <taxon>Fungi</taxon>
        <taxon>Dikarya</taxon>
        <taxon>Ascomycota</taxon>
        <taxon>Pezizomycotina</taxon>
        <taxon>Sordariomycetes</taxon>
        <taxon>Hypocreomycetidae</taxon>
        <taxon>Hypocreales</taxon>
        <taxon>Hypocreaceae</taxon>
        <taxon>Trichoderma</taxon>
    </lineage>
</organism>
<dbReference type="EMBL" id="MTYH01000053">
    <property type="protein sequence ID" value="PNP41833.1"/>
    <property type="molecule type" value="Genomic_DNA"/>
</dbReference>
<evidence type="ECO:0000313" key="1">
    <source>
        <dbReference type="EMBL" id="PNP41833.1"/>
    </source>
</evidence>
<proteinExistence type="predicted"/>
<dbReference type="Proteomes" id="UP000236546">
    <property type="component" value="Unassembled WGS sequence"/>
</dbReference>
<name>A0A2K0T8H8_9HYPO</name>
<evidence type="ECO:0000313" key="2">
    <source>
        <dbReference type="Proteomes" id="UP000236546"/>
    </source>
</evidence>
<comment type="caution">
    <text evidence="1">The sequence shown here is derived from an EMBL/GenBank/DDBJ whole genome shotgun (WGS) entry which is preliminary data.</text>
</comment>
<reference evidence="1 2" key="1">
    <citation type="submission" date="2017-02" db="EMBL/GenBank/DDBJ databases">
        <title>Genomes of Trichoderma spp. with biocontrol activity.</title>
        <authorList>
            <person name="Gardiner D."/>
            <person name="Kazan K."/>
            <person name="Vos C."/>
            <person name="Harvey P."/>
        </authorList>
    </citation>
    <scope>NUCLEOTIDE SEQUENCE [LARGE SCALE GENOMIC DNA]</scope>
    <source>
        <strain evidence="1 2">A5MH</strain>
    </source>
</reference>
<protein>
    <submittedName>
        <fullName evidence="1">Uncharacterized protein</fullName>
    </submittedName>
</protein>
<dbReference type="OrthoDB" id="5150675at2759"/>
<gene>
    <name evidence="1" type="ORF">TGAMA5MH_06228</name>
</gene>